<organism evidence="1">
    <name type="scientific">viral metagenome</name>
    <dbReference type="NCBI Taxonomy" id="1070528"/>
    <lineage>
        <taxon>unclassified sequences</taxon>
        <taxon>metagenomes</taxon>
        <taxon>organismal metagenomes</taxon>
    </lineage>
</organism>
<accession>A0A6C0AYZ2</accession>
<evidence type="ECO:0000313" key="1">
    <source>
        <dbReference type="EMBL" id="QHS85217.1"/>
    </source>
</evidence>
<dbReference type="EMBL" id="MN739042">
    <property type="protein sequence ID" value="QHS85217.1"/>
    <property type="molecule type" value="Genomic_DNA"/>
</dbReference>
<name>A0A6C0AYZ2_9ZZZZ</name>
<protein>
    <submittedName>
        <fullName evidence="1">Uncharacterized protein</fullName>
    </submittedName>
</protein>
<dbReference type="AlphaFoldDB" id="A0A6C0AYZ2"/>
<reference evidence="1" key="1">
    <citation type="journal article" date="2020" name="Nature">
        <title>Giant virus diversity and host interactions through global metagenomics.</title>
        <authorList>
            <person name="Schulz F."/>
            <person name="Roux S."/>
            <person name="Paez-Espino D."/>
            <person name="Jungbluth S."/>
            <person name="Walsh D.A."/>
            <person name="Denef V.J."/>
            <person name="McMahon K.D."/>
            <person name="Konstantinidis K.T."/>
            <person name="Eloe-Fadrosh E.A."/>
            <person name="Kyrpides N.C."/>
            <person name="Woyke T."/>
        </authorList>
    </citation>
    <scope>NUCLEOTIDE SEQUENCE</scope>
    <source>
        <strain evidence="1">GVMAG-M-3300009182-78</strain>
    </source>
</reference>
<sequence>MKHTTKKNIKKIKNKTKKQFLFNPKNPKKSFDVYIDKNPKDTINIKYTTIEDVKNTIDKLEKLYKNKQYTHKRIWQVGMIMYVRLKVLRNKKSKQYALANKYFTFLGERTKLDEESRYKFVFKDDINSI</sequence>
<proteinExistence type="predicted"/>